<dbReference type="GO" id="GO:0008299">
    <property type="term" value="P:isoprenoid biosynthetic process"/>
    <property type="evidence" value="ECO:0007669"/>
    <property type="project" value="InterPro"/>
</dbReference>
<dbReference type="CDD" id="cd00867">
    <property type="entry name" value="Trans_IPPS"/>
    <property type="match status" value="1"/>
</dbReference>
<evidence type="ECO:0000256" key="5">
    <source>
        <dbReference type="ARBA" id="ARBA00022842"/>
    </source>
</evidence>
<evidence type="ECO:0000313" key="8">
    <source>
        <dbReference type="Proteomes" id="UP000298324"/>
    </source>
</evidence>
<proteinExistence type="inferred from homology"/>
<keyword evidence="3 6" id="KW-0808">Transferase</keyword>
<dbReference type="RefSeq" id="WP_134217382.1">
    <property type="nucleotide sequence ID" value="NZ_QFGA01000001.1"/>
</dbReference>
<name>A0A4Y7RE85_9FIRM</name>
<comment type="caution">
    <text evidence="7">The sequence shown here is derived from an EMBL/GenBank/DDBJ whole genome shotgun (WGS) entry which is preliminary data.</text>
</comment>
<evidence type="ECO:0000256" key="6">
    <source>
        <dbReference type="RuleBase" id="RU004466"/>
    </source>
</evidence>
<dbReference type="Proteomes" id="UP000298324">
    <property type="component" value="Unassembled WGS sequence"/>
</dbReference>
<reference evidence="7 8" key="1">
    <citation type="journal article" date="2018" name="Environ. Microbiol.">
        <title>Novel energy conservation strategies and behaviour of Pelotomaculum schinkii driving syntrophic propionate catabolism.</title>
        <authorList>
            <person name="Hidalgo-Ahumada C.A.P."/>
            <person name="Nobu M.K."/>
            <person name="Narihiro T."/>
            <person name="Tamaki H."/>
            <person name="Liu W.T."/>
            <person name="Kamagata Y."/>
            <person name="Stams A.J.M."/>
            <person name="Imachi H."/>
            <person name="Sousa D.Z."/>
        </authorList>
    </citation>
    <scope>NUCLEOTIDE SEQUENCE [LARGE SCALE GENOMIC DNA]</scope>
    <source>
        <strain evidence="7 8">HH</strain>
    </source>
</reference>
<dbReference type="Gene3D" id="1.10.600.10">
    <property type="entry name" value="Farnesyl Diphosphate Synthase"/>
    <property type="match status" value="1"/>
</dbReference>
<keyword evidence="5" id="KW-0460">Magnesium</keyword>
<dbReference type="InterPro" id="IPR008949">
    <property type="entry name" value="Isoprenoid_synthase_dom_sf"/>
</dbReference>
<dbReference type="EC" id="2.5.1.90" evidence="7"/>
<dbReference type="PANTHER" id="PTHR12001:SF69">
    <property type="entry name" value="ALL TRANS-POLYPRENYL-DIPHOSPHATE SYNTHASE PDSS1"/>
    <property type="match status" value="1"/>
</dbReference>
<dbReference type="EMBL" id="QFGA01000001">
    <property type="protein sequence ID" value="TEB07081.1"/>
    <property type="molecule type" value="Genomic_DNA"/>
</dbReference>
<evidence type="ECO:0000256" key="2">
    <source>
        <dbReference type="ARBA" id="ARBA00006706"/>
    </source>
</evidence>
<gene>
    <name evidence="7" type="primary">ispB</name>
    <name evidence="7" type="ORF">Psch_00622</name>
</gene>
<dbReference type="GO" id="GO:0106350">
    <property type="term" value="F:all-trans-octaprenyl-diphosphate synthase activity"/>
    <property type="evidence" value="ECO:0007669"/>
    <property type="project" value="UniProtKB-EC"/>
</dbReference>
<dbReference type="GO" id="GO:0046872">
    <property type="term" value="F:metal ion binding"/>
    <property type="evidence" value="ECO:0007669"/>
    <property type="project" value="UniProtKB-KW"/>
</dbReference>
<keyword evidence="8" id="KW-1185">Reference proteome</keyword>
<protein>
    <submittedName>
        <fullName evidence="7">Octaprenyl-diphosphate synthase</fullName>
        <ecNumber evidence="7">2.5.1.90</ecNumber>
    </submittedName>
</protein>
<dbReference type="SUPFAM" id="SSF48576">
    <property type="entry name" value="Terpenoid synthases"/>
    <property type="match status" value="1"/>
</dbReference>
<evidence type="ECO:0000256" key="4">
    <source>
        <dbReference type="ARBA" id="ARBA00022723"/>
    </source>
</evidence>
<keyword evidence="4" id="KW-0479">Metal-binding</keyword>
<evidence type="ECO:0000256" key="1">
    <source>
        <dbReference type="ARBA" id="ARBA00001946"/>
    </source>
</evidence>
<accession>A0A4Y7RE85</accession>
<comment type="similarity">
    <text evidence="2 6">Belongs to the FPP/GGPP synthase family.</text>
</comment>
<organism evidence="7 8">
    <name type="scientific">Pelotomaculum schinkii</name>
    <dbReference type="NCBI Taxonomy" id="78350"/>
    <lineage>
        <taxon>Bacteria</taxon>
        <taxon>Bacillati</taxon>
        <taxon>Bacillota</taxon>
        <taxon>Clostridia</taxon>
        <taxon>Eubacteriales</taxon>
        <taxon>Desulfotomaculaceae</taxon>
        <taxon>Pelotomaculum</taxon>
    </lineage>
</organism>
<evidence type="ECO:0000256" key="3">
    <source>
        <dbReference type="ARBA" id="ARBA00022679"/>
    </source>
</evidence>
<dbReference type="AlphaFoldDB" id="A0A4Y7RE85"/>
<comment type="cofactor">
    <cofactor evidence="1">
        <name>Mg(2+)</name>
        <dbReference type="ChEBI" id="CHEBI:18420"/>
    </cofactor>
</comment>
<sequence length="258" mass="28320">MLSHIIEQIERELTWVKSLIEDHLKIKAGYLGSFANLELSPVNQNIRPALVILSSRIYGNVTEKTVVLASVFQFIYMAANVQRGVSESDTETFGIPEDPSIGSQFPVLVGDYLYGKFFSLLSEAGMLTLLSPIAEIICNMHEGGIMKQKLKSQTSPTRALRDAIQKESAELFGGCCSLSAQLAGAPVVDQKTMRRFGKSLGMAYGLLEEGMKAEHAAPYLLEAKEALHLIPCKPERLWLEKLVCNLSGQGLAACRMVI</sequence>
<evidence type="ECO:0000313" key="7">
    <source>
        <dbReference type="EMBL" id="TEB07081.1"/>
    </source>
</evidence>
<dbReference type="InterPro" id="IPR000092">
    <property type="entry name" value="Polyprenyl_synt"/>
</dbReference>
<dbReference type="PANTHER" id="PTHR12001">
    <property type="entry name" value="GERANYLGERANYL PYROPHOSPHATE SYNTHASE"/>
    <property type="match status" value="1"/>
</dbReference>
<dbReference type="Pfam" id="PF00348">
    <property type="entry name" value="polyprenyl_synt"/>
    <property type="match status" value="1"/>
</dbReference>